<dbReference type="PANTHER" id="PTHR34203:SF15">
    <property type="entry name" value="SLL1173 PROTEIN"/>
    <property type="match status" value="1"/>
</dbReference>
<reference evidence="2 3" key="1">
    <citation type="submission" date="2016-10" db="EMBL/GenBank/DDBJ databases">
        <authorList>
            <person name="de Groot N.N."/>
        </authorList>
    </citation>
    <scope>NUCLEOTIDE SEQUENCE [LARGE SCALE GENOMIC DNA]</scope>
    <source>
        <strain evidence="2 3">CGMCC 1.11030</strain>
    </source>
</reference>
<sequence length="241" mass="26811">MRLWWSLRKRMARLDRRPRVVERLGARWELDPSDWLDLRLLAGQPFEAEQRTRFAQMTARRRPSRFYDIGANFGLYSVTLGRAHPELAIEAFEPVSRTRAKLARNLGLNGLETRVQVHALALSDAAGEAEIAIDPRSSGLSTLSASDAEAARRAFSTAETIRTARLDDLSTATGETLAIKIDVEGHEAAALAGMVRVLAENRGGMMIETRARNAPEVRARLAAAGWRETGAVQEEIFFEKD</sequence>
<proteinExistence type="predicted"/>
<dbReference type="InterPro" id="IPR052514">
    <property type="entry name" value="SAM-dependent_MTase"/>
</dbReference>
<dbReference type="InterPro" id="IPR029063">
    <property type="entry name" value="SAM-dependent_MTases_sf"/>
</dbReference>
<dbReference type="NCBIfam" id="TIGR01444">
    <property type="entry name" value="fkbM_fam"/>
    <property type="match status" value="1"/>
</dbReference>
<dbReference type="AlphaFoldDB" id="A0A1I3NWK9"/>
<gene>
    <name evidence="2" type="ORF">SAMN05216258_11487</name>
</gene>
<dbReference type="Pfam" id="PF05050">
    <property type="entry name" value="Methyltransf_21"/>
    <property type="match status" value="1"/>
</dbReference>
<evidence type="ECO:0000313" key="2">
    <source>
        <dbReference type="EMBL" id="SFJ13166.1"/>
    </source>
</evidence>
<dbReference type="SUPFAM" id="SSF53335">
    <property type="entry name" value="S-adenosyl-L-methionine-dependent methyltransferases"/>
    <property type="match status" value="1"/>
</dbReference>
<feature type="domain" description="Methyltransferase FkbM" evidence="1">
    <location>
        <begin position="68"/>
        <end position="224"/>
    </location>
</feature>
<accession>A0A1I3NWK9</accession>
<keyword evidence="2" id="KW-0808">Transferase</keyword>
<dbReference type="GO" id="GO:0032259">
    <property type="term" value="P:methylation"/>
    <property type="evidence" value="ECO:0007669"/>
    <property type="project" value="UniProtKB-KW"/>
</dbReference>
<protein>
    <submittedName>
        <fullName evidence="2">Methyltransferase, FkbM family</fullName>
    </submittedName>
</protein>
<organism evidence="2 3">
    <name type="scientific">Albimonas pacifica</name>
    <dbReference type="NCBI Taxonomy" id="1114924"/>
    <lineage>
        <taxon>Bacteria</taxon>
        <taxon>Pseudomonadati</taxon>
        <taxon>Pseudomonadota</taxon>
        <taxon>Alphaproteobacteria</taxon>
        <taxon>Rhodobacterales</taxon>
        <taxon>Paracoccaceae</taxon>
        <taxon>Albimonas</taxon>
    </lineage>
</organism>
<dbReference type="RefSeq" id="WP_092865278.1">
    <property type="nucleotide sequence ID" value="NZ_FOQH01000014.1"/>
</dbReference>
<dbReference type="InterPro" id="IPR006342">
    <property type="entry name" value="FkbM_mtfrase"/>
</dbReference>
<evidence type="ECO:0000259" key="1">
    <source>
        <dbReference type="Pfam" id="PF05050"/>
    </source>
</evidence>
<keyword evidence="2" id="KW-0489">Methyltransferase</keyword>
<dbReference type="Proteomes" id="UP000199377">
    <property type="component" value="Unassembled WGS sequence"/>
</dbReference>
<dbReference type="STRING" id="1114924.SAMN05216258_11487"/>
<dbReference type="EMBL" id="FOQH01000014">
    <property type="protein sequence ID" value="SFJ13166.1"/>
    <property type="molecule type" value="Genomic_DNA"/>
</dbReference>
<dbReference type="PANTHER" id="PTHR34203">
    <property type="entry name" value="METHYLTRANSFERASE, FKBM FAMILY PROTEIN"/>
    <property type="match status" value="1"/>
</dbReference>
<dbReference type="GO" id="GO:0008168">
    <property type="term" value="F:methyltransferase activity"/>
    <property type="evidence" value="ECO:0007669"/>
    <property type="project" value="UniProtKB-KW"/>
</dbReference>
<name>A0A1I3NWK9_9RHOB</name>
<dbReference type="Gene3D" id="3.40.50.150">
    <property type="entry name" value="Vaccinia Virus protein VP39"/>
    <property type="match status" value="1"/>
</dbReference>
<keyword evidence="3" id="KW-1185">Reference proteome</keyword>
<evidence type="ECO:0000313" key="3">
    <source>
        <dbReference type="Proteomes" id="UP000199377"/>
    </source>
</evidence>
<dbReference type="OrthoDB" id="7542440at2"/>